<dbReference type="GO" id="GO:0006310">
    <property type="term" value="P:DNA recombination"/>
    <property type="evidence" value="ECO:0007669"/>
    <property type="project" value="UniProtKB-KW"/>
</dbReference>
<feature type="region of interest" description="Disordered" evidence="17">
    <location>
        <begin position="831"/>
        <end position="852"/>
    </location>
</feature>
<dbReference type="GO" id="GO:0003964">
    <property type="term" value="F:RNA-directed DNA polymerase activity"/>
    <property type="evidence" value="ECO:0007669"/>
    <property type="project" value="UniProtKB-KW"/>
</dbReference>
<dbReference type="Pfam" id="PF17917">
    <property type="entry name" value="RT_RNaseH"/>
    <property type="match status" value="1"/>
</dbReference>
<dbReference type="GO" id="GO:0004519">
    <property type="term" value="F:endonuclease activity"/>
    <property type="evidence" value="ECO:0007669"/>
    <property type="project" value="UniProtKB-KW"/>
</dbReference>
<evidence type="ECO:0000313" key="21">
    <source>
        <dbReference type="Proteomes" id="UP000249056"/>
    </source>
</evidence>
<keyword evidence="3" id="KW-0548">Nucleotidyltransferase</keyword>
<keyword evidence="21" id="KW-1185">Reference proteome</keyword>
<dbReference type="PROSITE" id="PS50994">
    <property type="entry name" value="INTEGRASE"/>
    <property type="match status" value="1"/>
</dbReference>
<reference evidence="20 21" key="1">
    <citation type="submission" date="2018-06" db="EMBL/GenBank/DDBJ databases">
        <title>Genome Sequence of the Brown Rot Fungal Pathogen Monilinia fructigena.</title>
        <authorList>
            <person name="Landi L."/>
            <person name="De Miccolis Angelini R.M."/>
            <person name="Pollastro S."/>
            <person name="Abate D."/>
            <person name="Faretra F."/>
            <person name="Romanazzi G."/>
        </authorList>
    </citation>
    <scope>NUCLEOTIDE SEQUENCE [LARGE SCALE GENOMIC DNA]</scope>
    <source>
        <strain evidence="20 21">Mfrg269</strain>
    </source>
</reference>
<dbReference type="InterPro" id="IPR056924">
    <property type="entry name" value="SH3_Tf2-1"/>
</dbReference>
<keyword evidence="15" id="KW-0233">DNA recombination</keyword>
<evidence type="ECO:0000256" key="4">
    <source>
        <dbReference type="ARBA" id="ARBA00022722"/>
    </source>
</evidence>
<evidence type="ECO:0000256" key="3">
    <source>
        <dbReference type="ARBA" id="ARBA00022695"/>
    </source>
</evidence>
<evidence type="ECO:0000256" key="9">
    <source>
        <dbReference type="ARBA" id="ARBA00022842"/>
    </source>
</evidence>
<evidence type="ECO:0000256" key="1">
    <source>
        <dbReference type="ARBA" id="ARBA00022670"/>
    </source>
</evidence>
<dbReference type="GO" id="GO:0003887">
    <property type="term" value="F:DNA-directed DNA polymerase activity"/>
    <property type="evidence" value="ECO:0007669"/>
    <property type="project" value="UniProtKB-KW"/>
</dbReference>
<dbReference type="Gene3D" id="1.10.340.70">
    <property type="match status" value="1"/>
</dbReference>
<keyword evidence="12" id="KW-0695">RNA-directed DNA polymerase</keyword>
<dbReference type="EMBL" id="QKRW01000013">
    <property type="protein sequence ID" value="RAL64648.1"/>
    <property type="molecule type" value="Genomic_DNA"/>
</dbReference>
<dbReference type="Pfam" id="PF00665">
    <property type="entry name" value="rve"/>
    <property type="match status" value="1"/>
</dbReference>
<feature type="compositionally biased region" description="Basic and acidic residues" evidence="17">
    <location>
        <begin position="869"/>
        <end position="883"/>
    </location>
</feature>
<evidence type="ECO:0000256" key="2">
    <source>
        <dbReference type="ARBA" id="ARBA00022679"/>
    </source>
</evidence>
<comment type="caution">
    <text evidence="20">The sequence shown here is derived from an EMBL/GenBank/DDBJ whole genome shotgun (WGS) entry which is preliminary data.</text>
</comment>
<dbReference type="Gene3D" id="3.30.70.270">
    <property type="match status" value="2"/>
</dbReference>
<dbReference type="PANTHER" id="PTHR37984">
    <property type="entry name" value="PROTEIN CBG26694"/>
    <property type="match status" value="1"/>
</dbReference>
<dbReference type="SUPFAM" id="SSF56672">
    <property type="entry name" value="DNA/RNA polymerases"/>
    <property type="match status" value="1"/>
</dbReference>
<dbReference type="InterPro" id="IPR041588">
    <property type="entry name" value="Integrase_H2C2"/>
</dbReference>
<keyword evidence="16" id="KW-0175">Coiled coil</keyword>
<feature type="compositionally biased region" description="Low complexity" evidence="17">
    <location>
        <begin position="884"/>
        <end position="899"/>
    </location>
</feature>
<keyword evidence="4" id="KW-0540">Nuclease</keyword>
<dbReference type="Gene3D" id="3.30.420.10">
    <property type="entry name" value="Ribonuclease H-like superfamily/Ribonuclease H"/>
    <property type="match status" value="1"/>
</dbReference>
<keyword evidence="1" id="KW-0645">Protease</keyword>
<evidence type="ECO:0000256" key="5">
    <source>
        <dbReference type="ARBA" id="ARBA00022723"/>
    </source>
</evidence>
<dbReference type="PANTHER" id="PTHR37984:SF5">
    <property type="entry name" value="PROTEIN NYNRIN-LIKE"/>
    <property type="match status" value="1"/>
</dbReference>
<keyword evidence="11" id="KW-0229">DNA integration</keyword>
<evidence type="ECO:0000256" key="17">
    <source>
        <dbReference type="SAM" id="MobiDB-lite"/>
    </source>
</evidence>
<feature type="compositionally biased region" description="Pro residues" evidence="17">
    <location>
        <begin position="936"/>
        <end position="947"/>
    </location>
</feature>
<evidence type="ECO:0000256" key="7">
    <source>
        <dbReference type="ARBA" id="ARBA00022759"/>
    </source>
</evidence>
<dbReference type="OrthoDB" id="3563554at2759"/>
<dbReference type="InterPro" id="IPR043502">
    <property type="entry name" value="DNA/RNA_pol_sf"/>
</dbReference>
<dbReference type="InterPro" id="IPR041373">
    <property type="entry name" value="RT_RNaseH"/>
</dbReference>
<dbReference type="GO" id="GO:0004190">
    <property type="term" value="F:aspartic-type endopeptidase activity"/>
    <property type="evidence" value="ECO:0007669"/>
    <property type="project" value="UniProtKB-KW"/>
</dbReference>
<keyword evidence="5" id="KW-0479">Metal-binding</keyword>
<evidence type="ECO:0000256" key="10">
    <source>
        <dbReference type="ARBA" id="ARBA00022884"/>
    </source>
</evidence>
<organism evidence="20 21">
    <name type="scientific">Monilinia fructigena</name>
    <dbReference type="NCBI Taxonomy" id="38457"/>
    <lineage>
        <taxon>Eukaryota</taxon>
        <taxon>Fungi</taxon>
        <taxon>Dikarya</taxon>
        <taxon>Ascomycota</taxon>
        <taxon>Pezizomycotina</taxon>
        <taxon>Leotiomycetes</taxon>
        <taxon>Helotiales</taxon>
        <taxon>Sclerotiniaceae</taxon>
        <taxon>Monilinia</taxon>
    </lineage>
</organism>
<evidence type="ECO:0000313" key="20">
    <source>
        <dbReference type="EMBL" id="RAL64648.1"/>
    </source>
</evidence>
<dbReference type="GO" id="GO:0005634">
    <property type="term" value="C:nucleus"/>
    <property type="evidence" value="ECO:0007669"/>
    <property type="project" value="UniProtKB-ARBA"/>
</dbReference>
<dbReference type="InterPro" id="IPR012337">
    <property type="entry name" value="RNaseH-like_sf"/>
</dbReference>
<dbReference type="Pfam" id="PF00078">
    <property type="entry name" value="RVT_1"/>
    <property type="match status" value="1"/>
</dbReference>
<dbReference type="FunFam" id="3.30.70.270:FF:000020">
    <property type="entry name" value="Transposon Tf2-6 polyprotein-like Protein"/>
    <property type="match status" value="1"/>
</dbReference>
<dbReference type="GO" id="GO:0003677">
    <property type="term" value="F:DNA binding"/>
    <property type="evidence" value="ECO:0007669"/>
    <property type="project" value="UniProtKB-KW"/>
</dbReference>
<dbReference type="CDD" id="cd01647">
    <property type="entry name" value="RT_LTR"/>
    <property type="match status" value="1"/>
</dbReference>
<dbReference type="SUPFAM" id="SSF53098">
    <property type="entry name" value="Ribonuclease H-like"/>
    <property type="match status" value="1"/>
</dbReference>
<evidence type="ECO:0000259" key="18">
    <source>
        <dbReference type="PROSITE" id="PS50878"/>
    </source>
</evidence>
<keyword evidence="2" id="KW-0808">Transferase</keyword>
<name>A0A395IY03_9HELO</name>
<keyword evidence="6" id="KW-0064">Aspartyl protease</keyword>
<dbReference type="GO" id="GO:0003723">
    <property type="term" value="F:RNA binding"/>
    <property type="evidence" value="ECO:0007669"/>
    <property type="project" value="UniProtKB-KW"/>
</dbReference>
<dbReference type="InterPro" id="IPR036397">
    <property type="entry name" value="RNaseH_sf"/>
</dbReference>
<dbReference type="PROSITE" id="PS50878">
    <property type="entry name" value="RT_POL"/>
    <property type="match status" value="1"/>
</dbReference>
<keyword evidence="10" id="KW-0694">RNA-binding</keyword>
<accession>A0A395IY03</accession>
<dbReference type="GO" id="GO:0015074">
    <property type="term" value="P:DNA integration"/>
    <property type="evidence" value="ECO:0007669"/>
    <property type="project" value="UniProtKB-KW"/>
</dbReference>
<evidence type="ECO:0000256" key="11">
    <source>
        <dbReference type="ARBA" id="ARBA00022908"/>
    </source>
</evidence>
<evidence type="ECO:0000259" key="19">
    <source>
        <dbReference type="PROSITE" id="PS50994"/>
    </source>
</evidence>
<gene>
    <name evidence="20" type="ORF">DID88_001681</name>
</gene>
<protein>
    <recommendedName>
        <fullName evidence="22">Reverse transcriptase</fullName>
    </recommendedName>
</protein>
<keyword evidence="9" id="KW-0460">Magnesium</keyword>
<feature type="region of interest" description="Disordered" evidence="17">
    <location>
        <begin position="868"/>
        <end position="973"/>
    </location>
</feature>
<evidence type="ECO:0000256" key="14">
    <source>
        <dbReference type="ARBA" id="ARBA00023125"/>
    </source>
</evidence>
<keyword evidence="8" id="KW-0378">Hydrolase</keyword>
<evidence type="ECO:0000256" key="12">
    <source>
        <dbReference type="ARBA" id="ARBA00022918"/>
    </source>
</evidence>
<dbReference type="InterPro" id="IPR043128">
    <property type="entry name" value="Rev_trsase/Diguanyl_cyclase"/>
</dbReference>
<dbReference type="InterPro" id="IPR000477">
    <property type="entry name" value="RT_dom"/>
</dbReference>
<feature type="coiled-coil region" evidence="16">
    <location>
        <begin position="736"/>
        <end position="763"/>
    </location>
</feature>
<keyword evidence="13" id="KW-0239">DNA-directed DNA polymerase</keyword>
<dbReference type="CDD" id="cd09274">
    <property type="entry name" value="RNase_HI_RT_Ty3"/>
    <property type="match status" value="1"/>
</dbReference>
<evidence type="ECO:0008006" key="22">
    <source>
        <dbReference type="Google" id="ProtNLM"/>
    </source>
</evidence>
<evidence type="ECO:0000256" key="15">
    <source>
        <dbReference type="ARBA" id="ARBA00023172"/>
    </source>
</evidence>
<keyword evidence="14" id="KW-0238">DNA-binding</keyword>
<keyword evidence="7" id="KW-0255">Endonuclease</keyword>
<proteinExistence type="predicted"/>
<evidence type="ECO:0000256" key="13">
    <source>
        <dbReference type="ARBA" id="ARBA00022932"/>
    </source>
</evidence>
<evidence type="ECO:0000256" key="16">
    <source>
        <dbReference type="SAM" id="Coils"/>
    </source>
</evidence>
<dbReference type="Gene3D" id="3.10.10.10">
    <property type="entry name" value="HIV Type 1 Reverse Transcriptase, subunit A, domain 1"/>
    <property type="match status" value="1"/>
</dbReference>
<sequence>MQQLEVIKEYLTENLSKGFIEPSQAPFAAPTLFVRKPNGSLRFCIDFRLLNSLTRKDRYPLPLIDETLARLAGAKIYTKLDIRQAFHRIRMDPASEEYTTFRTRYGSYKCKVLPFGLTNGPATYQRYMNDVLFDYLDVFCTAYLDDILIYSENEEEHEAHVKLVLARLESAELQADLKKCEFNVKRTKYLGFIISTHGIEVDPEKVEVVESWTYPSTVKGVQSFLGFCNFYRRFIKDYGIIAKPLTELTKSNVIFHFDDMCRNAFDVLKSKLTSAPLLQHYDYNLPCMLETDASDGVIASTMIAAELNYEVHDKEMLSIIRSLGHWKSELAGSPHQIRIYTDHKALEYFMTTKALNARQARWAEVLADYNFIIMYRPGKDNPLADALTRRVDELDSQNKTKKQNRLQQLIKDNQIDTEIMRKSLRDDSESITNLDLSAVTPHFNIVVDKILEANRTSESLSHLRTEAKRTHKHLTMESDLLLYDSKLLVPDVDNLRTYLIREAHDTLSTAHPGISKTYTLLSKQYYWRGMHNTIAQYIRNCHACKRSSAPRDRTPGLLHPLPVPQRAWAEITMDYCSFNKDKHGYDNVFVIIDRLTKQAITIPCHKEIDARQQAKLYLYHVYRYYGAPKTIVSDRGPQFISEFWKEFNRILGTDVKLSTAHHPQTDGQSEIYNQMTGQNFLPMMDYVQLTLPHDSLGGLTPYEVLYGYPPRNAWDCKVEDLEPSGNLNTQDARAFAARNKAAAARAKENILRAQEKMSKQVNAHRRPVDFDIGDYVWLNTKDFPSSRPSKKLDFPTQGPFKIISRVGSSFRLELPSTMRIHPVFPPDKLRKAYKDPLPGQILEPPRQSTLPKEPCAYAQKIILCSKAKKQSDSKEHCPQEDPTRQQAQPKQAQAPRQTTRSLHACVPAPPAPPSAESPSGLFPTTLPSTSRVDAAPPAPTAPEPPAVPTLSHDPHASEPTPPPSAPPQTFSRKPILQLSLQLQLNRS</sequence>
<dbReference type="GO" id="GO:0006508">
    <property type="term" value="P:proteolysis"/>
    <property type="evidence" value="ECO:0007669"/>
    <property type="project" value="UniProtKB-KW"/>
</dbReference>
<dbReference type="Proteomes" id="UP000249056">
    <property type="component" value="Unassembled WGS sequence"/>
</dbReference>
<dbReference type="AlphaFoldDB" id="A0A395IY03"/>
<feature type="domain" description="Integrase catalytic" evidence="19">
    <location>
        <begin position="560"/>
        <end position="731"/>
    </location>
</feature>
<dbReference type="InterPro" id="IPR001584">
    <property type="entry name" value="Integrase_cat-core"/>
</dbReference>
<dbReference type="Pfam" id="PF24626">
    <property type="entry name" value="SH3_Tf2-1"/>
    <property type="match status" value="1"/>
</dbReference>
<dbReference type="FunFam" id="1.10.340.70:FF:000001">
    <property type="entry name" value="Retrovirus-related Pol polyprotein from transposon gypsy-like Protein"/>
    <property type="match status" value="1"/>
</dbReference>
<dbReference type="InterPro" id="IPR050951">
    <property type="entry name" value="Retrovirus_Pol_polyprotein"/>
</dbReference>
<evidence type="ECO:0000256" key="8">
    <source>
        <dbReference type="ARBA" id="ARBA00022801"/>
    </source>
</evidence>
<dbReference type="GO" id="GO:0046872">
    <property type="term" value="F:metal ion binding"/>
    <property type="evidence" value="ECO:0007669"/>
    <property type="project" value="UniProtKB-KW"/>
</dbReference>
<feature type="domain" description="Reverse transcriptase" evidence="18">
    <location>
        <begin position="15"/>
        <end position="194"/>
    </location>
</feature>
<evidence type="ECO:0000256" key="6">
    <source>
        <dbReference type="ARBA" id="ARBA00022750"/>
    </source>
</evidence>
<dbReference type="Pfam" id="PF17921">
    <property type="entry name" value="Integrase_H2C2"/>
    <property type="match status" value="1"/>
</dbReference>